<proteinExistence type="predicted"/>
<name>A0A9P5ZG04_PLEER</name>
<gene>
    <name evidence="1" type="ORF">BDN71DRAFT_1405711</name>
</gene>
<keyword evidence="2" id="KW-1185">Reference proteome</keyword>
<dbReference type="Proteomes" id="UP000807025">
    <property type="component" value="Unassembled WGS sequence"/>
</dbReference>
<organism evidence="1 2">
    <name type="scientific">Pleurotus eryngii</name>
    <name type="common">Boletus of the steppes</name>
    <dbReference type="NCBI Taxonomy" id="5323"/>
    <lineage>
        <taxon>Eukaryota</taxon>
        <taxon>Fungi</taxon>
        <taxon>Dikarya</taxon>
        <taxon>Basidiomycota</taxon>
        <taxon>Agaricomycotina</taxon>
        <taxon>Agaricomycetes</taxon>
        <taxon>Agaricomycetidae</taxon>
        <taxon>Agaricales</taxon>
        <taxon>Pleurotineae</taxon>
        <taxon>Pleurotaceae</taxon>
        <taxon>Pleurotus</taxon>
    </lineage>
</organism>
<accession>A0A9P5ZG04</accession>
<feature type="non-terminal residue" evidence="1">
    <location>
        <position position="1"/>
    </location>
</feature>
<evidence type="ECO:0008006" key="3">
    <source>
        <dbReference type="Google" id="ProtNLM"/>
    </source>
</evidence>
<evidence type="ECO:0000313" key="1">
    <source>
        <dbReference type="EMBL" id="KAF9486776.1"/>
    </source>
</evidence>
<reference evidence="1" key="1">
    <citation type="submission" date="2020-11" db="EMBL/GenBank/DDBJ databases">
        <authorList>
            <consortium name="DOE Joint Genome Institute"/>
            <person name="Ahrendt S."/>
            <person name="Riley R."/>
            <person name="Andreopoulos W."/>
            <person name="Labutti K."/>
            <person name="Pangilinan J."/>
            <person name="Ruiz-Duenas F.J."/>
            <person name="Barrasa J.M."/>
            <person name="Sanchez-Garcia M."/>
            <person name="Camarero S."/>
            <person name="Miyauchi S."/>
            <person name="Serrano A."/>
            <person name="Linde D."/>
            <person name="Babiker R."/>
            <person name="Drula E."/>
            <person name="Ayuso-Fernandez I."/>
            <person name="Pacheco R."/>
            <person name="Padilla G."/>
            <person name="Ferreira P."/>
            <person name="Barriuso J."/>
            <person name="Kellner H."/>
            <person name="Castanera R."/>
            <person name="Alfaro M."/>
            <person name="Ramirez L."/>
            <person name="Pisabarro A.G."/>
            <person name="Kuo A."/>
            <person name="Tritt A."/>
            <person name="Lipzen A."/>
            <person name="He G."/>
            <person name="Yan M."/>
            <person name="Ng V."/>
            <person name="Cullen D."/>
            <person name="Martin F."/>
            <person name="Rosso M.-N."/>
            <person name="Henrissat B."/>
            <person name="Hibbett D."/>
            <person name="Martinez A.T."/>
            <person name="Grigoriev I.V."/>
        </authorList>
    </citation>
    <scope>NUCLEOTIDE SEQUENCE</scope>
    <source>
        <strain evidence="1">ATCC 90797</strain>
    </source>
</reference>
<protein>
    <recommendedName>
        <fullName evidence="3">Peptidase A2 domain-containing protein</fullName>
    </recommendedName>
</protein>
<dbReference type="EMBL" id="MU154937">
    <property type="protein sequence ID" value="KAF9486776.1"/>
    <property type="molecule type" value="Genomic_DNA"/>
</dbReference>
<dbReference type="AlphaFoldDB" id="A0A9P5ZG04"/>
<sequence length="257" mass="28691">DSGADITLMSEDFLGTITEPPKIREGVCMQLYQLMGSAKVLGYVRTKLLVRTVMGKAVIFELEAYIVQGMQVLLLLGEDFQTTYELGVQRKAMGQCEVAPLDRLYQLRTSSSDNMDIGFRAHKAFTRQSFLKGKHRVRSQRQLKGPSIEAPPVLACDTVHISLGCVFNVRVKAPFGMQETWIVEKMLISDKCNEFVSAPTTMISANHLYVPIANPTARPIMIRKSDVVGHLREPQEYLDAPKTAEVLQQWTATADAL</sequence>
<dbReference type="OrthoDB" id="3061185at2759"/>
<comment type="caution">
    <text evidence="1">The sequence shown here is derived from an EMBL/GenBank/DDBJ whole genome shotgun (WGS) entry which is preliminary data.</text>
</comment>
<evidence type="ECO:0000313" key="2">
    <source>
        <dbReference type="Proteomes" id="UP000807025"/>
    </source>
</evidence>